<sequence length="212" mass="23496">MFSNPITLVLSPHPSIVMHATRNVIASSHVHAHVSHFVPSTPKHENATTTAIQNMQILRSYCADPKRTLAHFRVVDRRVGNSRAGKILSLFAGDEAGGLGYFDLVGLEWETERQFLQVRGWTGLMGASRLGTEQMGGLWDGMGVIKAWITARSFSIKLIDDSISDVQCRYNCRSIISGLLLKTRLLNLPVLQSGIRPQGFTIWTITSICFAF</sequence>
<organism evidence="1 2">
    <name type="scientific">Lindgomyces ingoldianus</name>
    <dbReference type="NCBI Taxonomy" id="673940"/>
    <lineage>
        <taxon>Eukaryota</taxon>
        <taxon>Fungi</taxon>
        <taxon>Dikarya</taxon>
        <taxon>Ascomycota</taxon>
        <taxon>Pezizomycotina</taxon>
        <taxon>Dothideomycetes</taxon>
        <taxon>Pleosporomycetidae</taxon>
        <taxon>Pleosporales</taxon>
        <taxon>Lindgomycetaceae</taxon>
        <taxon>Lindgomyces</taxon>
    </lineage>
</organism>
<protein>
    <submittedName>
        <fullName evidence="1">Uncharacterized protein</fullName>
    </submittedName>
</protein>
<name>A0ACB6QF88_9PLEO</name>
<dbReference type="Proteomes" id="UP000799755">
    <property type="component" value="Unassembled WGS sequence"/>
</dbReference>
<gene>
    <name evidence="1" type="ORF">BDR25DRAFT_360575</name>
</gene>
<reference evidence="1" key="1">
    <citation type="journal article" date="2020" name="Stud. Mycol.">
        <title>101 Dothideomycetes genomes: a test case for predicting lifestyles and emergence of pathogens.</title>
        <authorList>
            <person name="Haridas S."/>
            <person name="Albert R."/>
            <person name="Binder M."/>
            <person name="Bloem J."/>
            <person name="Labutti K."/>
            <person name="Salamov A."/>
            <person name="Andreopoulos B."/>
            <person name="Baker S."/>
            <person name="Barry K."/>
            <person name="Bills G."/>
            <person name="Bluhm B."/>
            <person name="Cannon C."/>
            <person name="Castanera R."/>
            <person name="Culley D."/>
            <person name="Daum C."/>
            <person name="Ezra D."/>
            <person name="Gonzalez J."/>
            <person name="Henrissat B."/>
            <person name="Kuo A."/>
            <person name="Liang C."/>
            <person name="Lipzen A."/>
            <person name="Lutzoni F."/>
            <person name="Magnuson J."/>
            <person name="Mondo S."/>
            <person name="Nolan M."/>
            <person name="Ohm R."/>
            <person name="Pangilinan J."/>
            <person name="Park H.-J."/>
            <person name="Ramirez L."/>
            <person name="Alfaro M."/>
            <person name="Sun H."/>
            <person name="Tritt A."/>
            <person name="Yoshinaga Y."/>
            <person name="Zwiers L.-H."/>
            <person name="Turgeon B."/>
            <person name="Goodwin S."/>
            <person name="Spatafora J."/>
            <person name="Crous P."/>
            <person name="Grigoriev I."/>
        </authorList>
    </citation>
    <scope>NUCLEOTIDE SEQUENCE</scope>
    <source>
        <strain evidence="1">ATCC 200398</strain>
    </source>
</reference>
<proteinExistence type="predicted"/>
<dbReference type="EMBL" id="MU003529">
    <property type="protein sequence ID" value="KAF2465643.1"/>
    <property type="molecule type" value="Genomic_DNA"/>
</dbReference>
<evidence type="ECO:0000313" key="1">
    <source>
        <dbReference type="EMBL" id="KAF2465643.1"/>
    </source>
</evidence>
<keyword evidence="2" id="KW-1185">Reference proteome</keyword>
<accession>A0ACB6QF88</accession>
<comment type="caution">
    <text evidence="1">The sequence shown here is derived from an EMBL/GenBank/DDBJ whole genome shotgun (WGS) entry which is preliminary data.</text>
</comment>
<evidence type="ECO:0000313" key="2">
    <source>
        <dbReference type="Proteomes" id="UP000799755"/>
    </source>
</evidence>